<keyword evidence="3" id="KW-1185">Reference proteome</keyword>
<feature type="region of interest" description="Disordered" evidence="1">
    <location>
        <begin position="1"/>
        <end position="26"/>
    </location>
</feature>
<dbReference type="Proteomes" id="UP000838763">
    <property type="component" value="Unassembled WGS sequence"/>
</dbReference>
<organism evidence="2 3">
    <name type="scientific">Parascedosporium putredinis</name>
    <dbReference type="NCBI Taxonomy" id="1442378"/>
    <lineage>
        <taxon>Eukaryota</taxon>
        <taxon>Fungi</taxon>
        <taxon>Dikarya</taxon>
        <taxon>Ascomycota</taxon>
        <taxon>Pezizomycotina</taxon>
        <taxon>Sordariomycetes</taxon>
        <taxon>Hypocreomycetidae</taxon>
        <taxon>Microascales</taxon>
        <taxon>Microascaceae</taxon>
        <taxon>Parascedosporium</taxon>
    </lineage>
</organism>
<sequence>MSTNNARTGDIPHPPGPIAADQTTTSQEFAPPAVTDRLLPKSGKLWTGLRLYALLDVQIHELDFDSSKVSPNWHNLASRGVHPSRRPPVSIFWNVKDKLWTCYVPGAHTCITCKPETASGPTADAKLPGEDLGWLCDVWARLSIAEVRTRSYCLFAFWEPGHFGASAIWGRMIGPPGADIDLRLCSKAWDVAVSPWKISFLSEKEAKPRLSIHISKPVELAQCLEPVGDQTGLIKWHLSVISLEQGIAADDLVMMETIHTLFCGLRDAFKTDPQFTPNRFVRALIRLGTANEASPQFPKYCDWLSCRNWLVAQLRSNVLKASLRIIERIICIAKRDLDLLSGIIDMYDDFLSQWDSVSRRSDTGKRDVHVFCPHPLKTIISFPRGTRAGGSPISYTIINREFLAQRSFQ</sequence>
<proteinExistence type="predicted"/>
<accession>A0A9P1GZK6</accession>
<evidence type="ECO:0000313" key="2">
    <source>
        <dbReference type="EMBL" id="CAI4213243.1"/>
    </source>
</evidence>
<dbReference type="EMBL" id="CALLCH030000007">
    <property type="protein sequence ID" value="CAI4213243.1"/>
    <property type="molecule type" value="Genomic_DNA"/>
</dbReference>
<protein>
    <submittedName>
        <fullName evidence="2">Uncharacterized protein</fullName>
    </submittedName>
</protein>
<reference evidence="2" key="1">
    <citation type="submission" date="2022-11" db="EMBL/GenBank/DDBJ databases">
        <authorList>
            <person name="Scott C."/>
            <person name="Bruce N."/>
        </authorList>
    </citation>
    <scope>NUCLEOTIDE SEQUENCE</scope>
</reference>
<comment type="caution">
    <text evidence="2">The sequence shown here is derived from an EMBL/GenBank/DDBJ whole genome shotgun (WGS) entry which is preliminary data.</text>
</comment>
<evidence type="ECO:0000256" key="1">
    <source>
        <dbReference type="SAM" id="MobiDB-lite"/>
    </source>
</evidence>
<evidence type="ECO:0000313" key="3">
    <source>
        <dbReference type="Proteomes" id="UP000838763"/>
    </source>
</evidence>
<gene>
    <name evidence="2" type="ORF">PPNO1_LOCUS2992</name>
</gene>
<name>A0A9P1GZK6_9PEZI</name>
<dbReference type="AlphaFoldDB" id="A0A9P1GZK6"/>